<evidence type="ECO:0000313" key="2">
    <source>
        <dbReference type="Proteomes" id="UP000199478"/>
    </source>
</evidence>
<dbReference type="RefSeq" id="WP_090199797.1">
    <property type="nucleotide sequence ID" value="NZ_FOYP01000001.1"/>
</dbReference>
<keyword evidence="2" id="KW-1185">Reference proteome</keyword>
<protein>
    <submittedName>
        <fullName evidence="1">Uncharacterized protein</fullName>
    </submittedName>
</protein>
<gene>
    <name evidence="1" type="ORF">SAMN04488005_2175</name>
</gene>
<name>A0A1I6GUN5_9RHOB</name>
<accession>A0A1I6GUN5</accession>
<dbReference type="STRING" id="390270.SAMN04488005_2175"/>
<dbReference type="OrthoDB" id="7875768at2"/>
<dbReference type="AlphaFoldDB" id="A0A1I6GUN5"/>
<organism evidence="1 2">
    <name type="scientific">Yoonia tamlensis</name>
    <dbReference type="NCBI Taxonomy" id="390270"/>
    <lineage>
        <taxon>Bacteria</taxon>
        <taxon>Pseudomonadati</taxon>
        <taxon>Pseudomonadota</taxon>
        <taxon>Alphaproteobacteria</taxon>
        <taxon>Rhodobacterales</taxon>
        <taxon>Paracoccaceae</taxon>
        <taxon>Yoonia</taxon>
    </lineage>
</organism>
<reference evidence="2" key="1">
    <citation type="submission" date="2016-10" db="EMBL/GenBank/DDBJ databases">
        <authorList>
            <person name="Varghese N."/>
            <person name="Submissions S."/>
        </authorList>
    </citation>
    <scope>NUCLEOTIDE SEQUENCE [LARGE SCALE GENOMIC DNA]</scope>
    <source>
        <strain evidence="2">DSM 26879</strain>
    </source>
</reference>
<evidence type="ECO:0000313" key="1">
    <source>
        <dbReference type="EMBL" id="SFR45767.1"/>
    </source>
</evidence>
<proteinExistence type="predicted"/>
<dbReference type="EMBL" id="FOYP01000001">
    <property type="protein sequence ID" value="SFR45767.1"/>
    <property type="molecule type" value="Genomic_DNA"/>
</dbReference>
<sequence length="218" mass="23893">MSHTARTGNVDDALLRSVRNLVSVRTGEQPAPSGVIERLILTPAWRVDVPQAPAMPAPQAEPATDAHETNEEPAFRHADEVSKILVLEPNNRSERAGLEATIAELEAAVTSQADDWEADEGENLDDTEWAAAAFQSRLVDSSKLPEYPPILRMALGDEQEVADDDAPAVGIDEDALRELVVEIVHQELSGELGERITRNVRKLVRREINRVLVSKGLD</sequence>
<dbReference type="Proteomes" id="UP000199478">
    <property type="component" value="Unassembled WGS sequence"/>
</dbReference>